<evidence type="ECO:0000313" key="1">
    <source>
        <dbReference type="EMBL" id="KKM99164.1"/>
    </source>
</evidence>
<reference evidence="1" key="1">
    <citation type="journal article" date="2015" name="Nature">
        <title>Complex archaea that bridge the gap between prokaryotes and eukaryotes.</title>
        <authorList>
            <person name="Spang A."/>
            <person name="Saw J.H."/>
            <person name="Jorgensen S.L."/>
            <person name="Zaremba-Niedzwiedzka K."/>
            <person name="Martijn J."/>
            <person name="Lind A.E."/>
            <person name="van Eijk R."/>
            <person name="Schleper C."/>
            <person name="Guy L."/>
            <person name="Ettema T.J."/>
        </authorList>
    </citation>
    <scope>NUCLEOTIDE SEQUENCE</scope>
</reference>
<proteinExistence type="predicted"/>
<gene>
    <name evidence="1" type="ORF">LCGC14_1150660</name>
</gene>
<dbReference type="AlphaFoldDB" id="A0A0F9LVK0"/>
<organism evidence="1">
    <name type="scientific">marine sediment metagenome</name>
    <dbReference type="NCBI Taxonomy" id="412755"/>
    <lineage>
        <taxon>unclassified sequences</taxon>
        <taxon>metagenomes</taxon>
        <taxon>ecological metagenomes</taxon>
    </lineage>
</organism>
<sequence>MIREIVETIDGQTVELVKPENEADIRKLREASKKRNVSTGTSFGDFADESEADLVAAGVLEPDVEE</sequence>
<protein>
    <submittedName>
        <fullName evidence="1">Uncharacterized protein</fullName>
    </submittedName>
</protein>
<dbReference type="EMBL" id="LAZR01005529">
    <property type="protein sequence ID" value="KKM99164.1"/>
    <property type="molecule type" value="Genomic_DNA"/>
</dbReference>
<name>A0A0F9LVK0_9ZZZZ</name>
<accession>A0A0F9LVK0</accession>
<comment type="caution">
    <text evidence="1">The sequence shown here is derived from an EMBL/GenBank/DDBJ whole genome shotgun (WGS) entry which is preliminary data.</text>
</comment>